<organism evidence="16 17">
    <name type="scientific">Acer saccharum</name>
    <name type="common">Sugar maple</name>
    <dbReference type="NCBI Taxonomy" id="4024"/>
    <lineage>
        <taxon>Eukaryota</taxon>
        <taxon>Viridiplantae</taxon>
        <taxon>Streptophyta</taxon>
        <taxon>Embryophyta</taxon>
        <taxon>Tracheophyta</taxon>
        <taxon>Spermatophyta</taxon>
        <taxon>Magnoliopsida</taxon>
        <taxon>eudicotyledons</taxon>
        <taxon>Gunneridae</taxon>
        <taxon>Pentapetalae</taxon>
        <taxon>rosids</taxon>
        <taxon>malvids</taxon>
        <taxon>Sapindales</taxon>
        <taxon>Sapindaceae</taxon>
        <taxon>Hippocastanoideae</taxon>
        <taxon>Acereae</taxon>
        <taxon>Acer</taxon>
    </lineage>
</organism>
<comment type="caution">
    <text evidence="16">The sequence shown here is derived from an EMBL/GenBank/DDBJ whole genome shotgun (WGS) entry which is preliminary data.</text>
</comment>
<dbReference type="GO" id="GO:0005524">
    <property type="term" value="F:ATP binding"/>
    <property type="evidence" value="ECO:0007669"/>
    <property type="project" value="UniProtKB-KW"/>
</dbReference>
<dbReference type="GO" id="GO:0003678">
    <property type="term" value="F:DNA helicase activity"/>
    <property type="evidence" value="ECO:0007669"/>
    <property type="project" value="UniProtKB-EC"/>
</dbReference>
<keyword evidence="7" id="KW-0347">Helicase</keyword>
<evidence type="ECO:0000256" key="4">
    <source>
        <dbReference type="ARBA" id="ARBA00022705"/>
    </source>
</evidence>
<keyword evidence="17" id="KW-1185">Reference proteome</keyword>
<dbReference type="EC" id="3.6.4.12" evidence="3"/>
<evidence type="ECO:0000256" key="6">
    <source>
        <dbReference type="ARBA" id="ARBA00022801"/>
    </source>
</evidence>
<dbReference type="Pfam" id="PF22936">
    <property type="entry name" value="Pol_BBD"/>
    <property type="match status" value="1"/>
</dbReference>
<evidence type="ECO:0000256" key="3">
    <source>
        <dbReference type="ARBA" id="ARBA00012551"/>
    </source>
</evidence>
<dbReference type="InterPro" id="IPR054722">
    <property type="entry name" value="PolX-like_BBD"/>
</dbReference>
<evidence type="ECO:0000313" key="17">
    <source>
        <dbReference type="Proteomes" id="UP001168877"/>
    </source>
</evidence>
<evidence type="ECO:0000259" key="14">
    <source>
        <dbReference type="Pfam" id="PF17207"/>
    </source>
</evidence>
<dbReference type="GO" id="GO:0003677">
    <property type="term" value="F:DNA binding"/>
    <property type="evidence" value="ECO:0007669"/>
    <property type="project" value="UniProtKB-KW"/>
</dbReference>
<evidence type="ECO:0000256" key="13">
    <source>
        <dbReference type="SAM" id="Phobius"/>
    </source>
</evidence>
<evidence type="ECO:0000256" key="7">
    <source>
        <dbReference type="ARBA" id="ARBA00022806"/>
    </source>
</evidence>
<reference evidence="16" key="2">
    <citation type="submission" date="2023-06" db="EMBL/GenBank/DDBJ databases">
        <authorList>
            <person name="Swenson N.G."/>
            <person name="Wegrzyn J.L."/>
            <person name="Mcevoy S.L."/>
        </authorList>
    </citation>
    <scope>NUCLEOTIDE SEQUENCE</scope>
    <source>
        <strain evidence="16">NS2018</strain>
        <tissue evidence="16">Leaf</tissue>
    </source>
</reference>
<dbReference type="GO" id="GO:0000347">
    <property type="term" value="C:THO complex"/>
    <property type="evidence" value="ECO:0007669"/>
    <property type="project" value="UniProtKB-ARBA"/>
</dbReference>
<comment type="function">
    <text evidence="11">Probable component of the MCM2-7 complex (MCM complex) that may function as a DNA helicase and which is essential to undergo a single round of replication initiation and elongation per cell cycle in eukaryotic cells.</text>
</comment>
<evidence type="ECO:0000256" key="9">
    <source>
        <dbReference type="ARBA" id="ARBA00023125"/>
    </source>
</evidence>
<evidence type="ECO:0000256" key="5">
    <source>
        <dbReference type="ARBA" id="ARBA00022741"/>
    </source>
</evidence>
<comment type="subunit">
    <text evidence="12">Component of the minichromosome maintenance (MCM) complex, a heterotetramer composed of MCM2, MCM3, MCM4, MCM5, MCM6 and MCM7. Interacts with ETG1.</text>
</comment>
<dbReference type="SUPFAM" id="SSF50249">
    <property type="entry name" value="Nucleic acid-binding proteins"/>
    <property type="match status" value="1"/>
</dbReference>
<sequence>MITRGWTKFPSFTSTALSSSSSSFSDRDCHSRGEAPQHLFLYEYVGNQTSLIKMKVQLHGYPPGYKFINNSTSNAAAHQVSTSDDRTDQSNGFGGFVQNLNSNQYQQLMSMFSTHLSSSAKVTDASPANCLAGICSSVSLSPLFSSNQFWIVDSGATRHICSQASVFVSLHPIPHTTVTLPNHSQILVHFAGDVKLHSDIVLKDVLFVPQFKFNLISVSALVIGTGLIVSFLPECFVIQDLSTKRMIGRGDRVQDLYVLDVHCLNSISTAFVNNLGLQMQSSQSKRRFKDIEKMVSLKGMVIRCISIIPEIREAIFRCLLCGYFSEAIGVDRGRISEPTTCLKQECLAKNSMTLVHNRCKYFKALLFVFATNHLNV</sequence>
<feature type="transmembrane region" description="Helical" evidence="13">
    <location>
        <begin position="213"/>
        <end position="232"/>
    </location>
</feature>
<name>A0AA39SMU2_ACESA</name>
<feature type="domain" description="MCM OB" evidence="14">
    <location>
        <begin position="289"/>
        <end position="362"/>
    </location>
</feature>
<keyword evidence="10" id="KW-0539">Nucleus</keyword>
<dbReference type="InterPro" id="IPR012340">
    <property type="entry name" value="NA-bd_OB-fold"/>
</dbReference>
<evidence type="ECO:0000256" key="12">
    <source>
        <dbReference type="ARBA" id="ARBA00064407"/>
    </source>
</evidence>
<keyword evidence="5" id="KW-0547">Nucleotide-binding</keyword>
<evidence type="ECO:0000256" key="1">
    <source>
        <dbReference type="ARBA" id="ARBA00004123"/>
    </source>
</evidence>
<dbReference type="GO" id="GO:0016787">
    <property type="term" value="F:hydrolase activity"/>
    <property type="evidence" value="ECO:0007669"/>
    <property type="project" value="UniProtKB-KW"/>
</dbReference>
<gene>
    <name evidence="16" type="ORF">LWI29_032697</name>
</gene>
<dbReference type="AlphaFoldDB" id="A0AA39SMU2"/>
<dbReference type="InterPro" id="IPR033762">
    <property type="entry name" value="MCM_OB"/>
</dbReference>
<evidence type="ECO:0000256" key="2">
    <source>
        <dbReference type="ARBA" id="ARBA00008010"/>
    </source>
</evidence>
<dbReference type="GO" id="GO:0006260">
    <property type="term" value="P:DNA replication"/>
    <property type="evidence" value="ECO:0007669"/>
    <property type="project" value="UniProtKB-KW"/>
</dbReference>
<evidence type="ECO:0000256" key="11">
    <source>
        <dbReference type="ARBA" id="ARBA00053280"/>
    </source>
</evidence>
<dbReference type="EMBL" id="JAUESC010000380">
    <property type="protein sequence ID" value="KAK0593195.1"/>
    <property type="molecule type" value="Genomic_DNA"/>
</dbReference>
<protein>
    <recommendedName>
        <fullName evidence="3">DNA helicase</fullName>
        <ecNumber evidence="3">3.6.4.12</ecNumber>
    </recommendedName>
</protein>
<comment type="similarity">
    <text evidence="2">Belongs to the MCM family.</text>
</comment>
<keyword evidence="13" id="KW-0812">Transmembrane</keyword>
<keyword evidence="13" id="KW-1133">Transmembrane helix</keyword>
<proteinExistence type="inferred from homology"/>
<evidence type="ECO:0000256" key="10">
    <source>
        <dbReference type="ARBA" id="ARBA00023242"/>
    </source>
</evidence>
<comment type="subcellular location">
    <subcellularLocation>
        <location evidence="1">Nucleus</location>
    </subcellularLocation>
</comment>
<evidence type="ECO:0000259" key="15">
    <source>
        <dbReference type="Pfam" id="PF22936"/>
    </source>
</evidence>
<keyword evidence="13" id="KW-0472">Membrane</keyword>
<dbReference type="FunFam" id="2.20.28.10:FF:000003">
    <property type="entry name" value="DNA helicase"/>
    <property type="match status" value="1"/>
</dbReference>
<accession>A0AA39SMU2</accession>
<keyword evidence="9" id="KW-0238">DNA-binding</keyword>
<feature type="domain" description="Retrovirus-related Pol polyprotein from transposon TNT 1-94-like beta-barrel" evidence="15">
    <location>
        <begin position="150"/>
        <end position="221"/>
    </location>
</feature>
<reference evidence="16" key="1">
    <citation type="journal article" date="2022" name="Plant J.">
        <title>Strategies of tolerance reflected in two North American maple genomes.</title>
        <authorList>
            <person name="McEvoy S.L."/>
            <person name="Sezen U.U."/>
            <person name="Trouern-Trend A."/>
            <person name="McMahon S.M."/>
            <person name="Schaberg P.G."/>
            <person name="Yang J."/>
            <person name="Wegrzyn J.L."/>
            <person name="Swenson N.G."/>
        </authorList>
    </citation>
    <scope>NUCLEOTIDE SEQUENCE</scope>
    <source>
        <strain evidence="16">NS2018</strain>
    </source>
</reference>
<keyword evidence="4" id="KW-0235">DNA replication</keyword>
<dbReference type="Pfam" id="PF17207">
    <property type="entry name" value="MCM_OB"/>
    <property type="match status" value="1"/>
</dbReference>
<dbReference type="Proteomes" id="UP001168877">
    <property type="component" value="Unassembled WGS sequence"/>
</dbReference>
<keyword evidence="8" id="KW-0067">ATP-binding</keyword>
<evidence type="ECO:0000256" key="8">
    <source>
        <dbReference type="ARBA" id="ARBA00022840"/>
    </source>
</evidence>
<keyword evidence="6" id="KW-0378">Hydrolase</keyword>
<evidence type="ECO:0000313" key="16">
    <source>
        <dbReference type="EMBL" id="KAK0593195.1"/>
    </source>
</evidence>